<sequence>MFGKLKLMLVKDLKSEYRARWYVLVVEILLIVIFIPAIWYSFASVNKNVQIDEYTQEEIDSFKNGGVYNNNDGDGNNGQNDLYFEATDDIDITPIRNALAFMGFNLIDFRFNNENNYAGRTYANFTSVSYNPPKLYYDVVYTTRNYNDIKASYNFDPNMFGCDESYCSPPSFSSTFSAINTQFYINMAFLLATNSSKTAVPRVNFFQIPPTLYENSDYSNNLSVWHTLLAVILFIPSIFSIKDVTTEKENQIHVYMIVMGMKRYIYYMSHFIFATIKMWTFLIPAGAAMVVFVNDGWWFYLNVIAFGHITVAWSMLASTLFVSGTYAMFTAVSFLGISMLIHYLIVDPYANIYIPGGAIAASLLNPFSAYSFAETHTENVLNYDIPFRMFNSYPYYLPMIVPLISLIGQAIFYTLLTFYLDYVLPIDSSAKAHPLFFLGVKRKKEIMHHDDFEELDKNTAKKYGEYFEVETQGLADIEIVNLVKKWPNGEIAVKNASFKAYRGQVTALLGHNGAGKSTIFGCLTGFITPTSGQIIIGSEAENSRIGYCPQWDPLFPLLTVEEHLYFYGSLKTSLPILQSEVDEVLEQIDLFHARDIRGNALSGGMKRKLCVGMAMIGRSRILLLDEPTAGMDPMARRGVLDIVERVKADKSVLLTTHYMDEADLLSDKIIIMAKGELICNGSSNFLKSKFGVGFVLTISANTQQCQPHEYENIAQTVIQITQKYCDGAKIDGHVTAQFKIILPNGSQRQFPQLFSELEARKYELKIDSFGVGLNNLEQVFIKVTDLADPEEALGIKQKIERFLSLRRDRMSGMELFFHQCFALFARKWHYIRRHYIKSLIPAIILIPLLGLCIESVVTHNSGANDKHELSLDISKYPRMTVMGASSYDSEITDELGNVLNGWKHVTYEKISSNNFRSRFYDSQKELPPLGFGFSTNNNGEGIEIYTRNVLSAGAGLAIDALTKAISTVSNAIITKLQTQKIISDYDDDAQKIFDSIYKVIVSILSSLIYPVIFSVPIFLYISERHGGACHLYQLTQLSQFTYWLTAYLTDLIVGLIYIAIILAIIVNTFDVVTNILFPLKSLIMVTFTMISECMFDIDWDKDDPNNSGPQGAARIFATCDMAQTRPCSGWAVYGSLIMGAIYVGLIIFVSMWRTLKLKIVPGKAAPSPGYPEDIDIIAERNMVETSPFEKFAVCTQNLRKRYSNNIIAVDNLSFGVQPGECFGLLGVNGAGKSTTFHMLTGVLTPSAGSGYVNGVRIDGQAKFGFCPQHNAVLEDLTVIETLLLFARLNGLKHGRVCVEILLDTLQIKHRSNNVVKNCSGGERRRLSIAVALITNCDVIMLDEPTAGVDPRTRRHVWDILIAMRNVGTSQILSSHSMEECEALCTRVGFLNQGHLLGIGTSQHLKHRFGDKFILTLTLSAPNLDVIDALEAFVQQVFPMATRTSAFLATTVYWSLPKTQADLWSKIYHALVLLVDNWNYRNSNGCQIEDYALIESSLEQVFVSMARIPHVMNGQNAQPFLISS</sequence>
<evidence type="ECO:0000313" key="2">
    <source>
        <dbReference type="WBParaSite" id="PS1159_v2.g7306.t1"/>
    </source>
</evidence>
<reference evidence="2" key="1">
    <citation type="submission" date="2022-11" db="UniProtKB">
        <authorList>
            <consortium name="WormBaseParasite"/>
        </authorList>
    </citation>
    <scope>IDENTIFICATION</scope>
</reference>
<organism evidence="1 2">
    <name type="scientific">Panagrolaimus sp. PS1159</name>
    <dbReference type="NCBI Taxonomy" id="55785"/>
    <lineage>
        <taxon>Eukaryota</taxon>
        <taxon>Metazoa</taxon>
        <taxon>Ecdysozoa</taxon>
        <taxon>Nematoda</taxon>
        <taxon>Chromadorea</taxon>
        <taxon>Rhabditida</taxon>
        <taxon>Tylenchina</taxon>
        <taxon>Panagrolaimomorpha</taxon>
        <taxon>Panagrolaimoidea</taxon>
        <taxon>Panagrolaimidae</taxon>
        <taxon>Panagrolaimus</taxon>
    </lineage>
</organism>
<protein>
    <submittedName>
        <fullName evidence="2">ABC transporter domain-containing protein</fullName>
    </submittedName>
</protein>
<evidence type="ECO:0000313" key="1">
    <source>
        <dbReference type="Proteomes" id="UP000887580"/>
    </source>
</evidence>
<name>A0AC35GNQ4_9BILA</name>
<proteinExistence type="predicted"/>
<dbReference type="Proteomes" id="UP000887580">
    <property type="component" value="Unplaced"/>
</dbReference>
<accession>A0AC35GNQ4</accession>
<dbReference type="WBParaSite" id="PS1159_v2.g7306.t1">
    <property type="protein sequence ID" value="PS1159_v2.g7306.t1"/>
    <property type="gene ID" value="PS1159_v2.g7306"/>
</dbReference>